<dbReference type="Proteomes" id="UP000051494">
    <property type="component" value="Unassembled WGS sequence"/>
</dbReference>
<reference evidence="2" key="3">
    <citation type="submission" date="2021-06" db="EMBL/GenBank/DDBJ databases">
        <title>Genomic Description and Analysis of Intracellular Bacteria, Candidatus Berkiella cookevillensis and Candidatus Berkiella aquae.</title>
        <authorList>
            <person name="Kidane D.T."/>
            <person name="Mehari Y.T."/>
            <person name="Rice F.C."/>
            <person name="Arivett B.A."/>
            <person name="Farone A.L."/>
            <person name="Berk S.G."/>
            <person name="Farone M.B."/>
        </authorList>
    </citation>
    <scope>NUCLEOTIDE SEQUENCE</scope>
    <source>
        <strain evidence="2">CC99</strain>
    </source>
</reference>
<dbReference type="RefSeq" id="WP_057622691.1">
    <property type="nucleotide sequence ID" value="NZ_LKHV02000001.1"/>
</dbReference>
<evidence type="ECO:0000313" key="2">
    <source>
        <dbReference type="EMBL" id="MCS5708462.1"/>
    </source>
</evidence>
<accession>A0A0Q9YV64</accession>
<dbReference type="EMBL" id="LKHV01000001">
    <property type="protein sequence ID" value="KRG19960.1"/>
    <property type="molecule type" value="Genomic_DNA"/>
</dbReference>
<dbReference type="AlphaFoldDB" id="A0A0Q9YV64"/>
<protein>
    <submittedName>
        <fullName evidence="1">Uncharacterized protein</fullName>
    </submittedName>
</protein>
<keyword evidence="3" id="KW-1185">Reference proteome</keyword>
<comment type="caution">
    <text evidence="1">The sequence shown here is derived from an EMBL/GenBank/DDBJ whole genome shotgun (WGS) entry which is preliminary data.</text>
</comment>
<organism evidence="1">
    <name type="scientific">Candidatus Berkiella cookevillensis</name>
    <dbReference type="NCBI Taxonomy" id="437022"/>
    <lineage>
        <taxon>Bacteria</taxon>
        <taxon>Pseudomonadati</taxon>
        <taxon>Pseudomonadota</taxon>
        <taxon>Gammaproteobacteria</taxon>
        <taxon>Candidatus Berkiellales</taxon>
        <taxon>Candidatus Berkiellaceae</taxon>
        <taxon>Candidatus Berkiella</taxon>
    </lineage>
</organism>
<reference evidence="1" key="1">
    <citation type="submission" date="2015-09" db="EMBL/GenBank/DDBJ databases">
        <title>Draft Genome Sequences of Two Novel Amoeba-resistant Intranuclear Bacteria, Candidatus Berkiella cookevillensis and Candidatus Berkiella aquae.</title>
        <authorList>
            <person name="Mehari Y.T."/>
            <person name="Arivett B.A."/>
            <person name="Farone A.L."/>
            <person name="Gunderson J.H."/>
            <person name="Farone M.B."/>
        </authorList>
    </citation>
    <scope>NUCLEOTIDE SEQUENCE [LARGE SCALE GENOMIC DNA]</scope>
    <source>
        <strain evidence="1">CC99</strain>
    </source>
</reference>
<proteinExistence type="predicted"/>
<dbReference type="EMBL" id="LKHV02000001">
    <property type="protein sequence ID" value="MCS5708462.1"/>
    <property type="molecule type" value="Genomic_DNA"/>
</dbReference>
<sequence>MKEFIRTCAEKIGVLDPVMEPVCEHISDFLCQYTEGTHKLNDYLPSRLFDATDSIIDWSYENPWAVAKNVLSAVGIGYYLYNNIKNDKTLSFALSYESIYGRRKGNAHKPEAPVSSVLNKLSSSKNTGLSFDLDAMKKPNIFDFKDNIEVTALIKIYEKVYTDEHGAESCLGVFNRRPILKLENDGIFQAVTYVAVDASFPDKQTVSESLNDWLMNMLAFCVVTNQAMLPLEFRTMMMINHSNAHWTVLNASLKTNEATQSFFQEAKRRYSHLFAYQRDGIINNYLDINNAKNIMMTMLSEPSAPALSFAEIELVHHDSINHSGCHILVGSSLATFKTLFENTNYFYEEVPQQRGNTCADHAVYMGMSSSLFNIPVTEANSSELRSLTEAVHPRVETQRILEEQYQSYIEFEVQSEDAEKVKRLLGM</sequence>
<evidence type="ECO:0000313" key="1">
    <source>
        <dbReference type="EMBL" id="KRG19960.1"/>
    </source>
</evidence>
<evidence type="ECO:0000313" key="3">
    <source>
        <dbReference type="Proteomes" id="UP000051494"/>
    </source>
</evidence>
<name>A0A0Q9YV64_9GAMM</name>
<gene>
    <name evidence="1" type="ORF">CC99x_00181</name>
    <name evidence="2" type="ORF">CC99x_006025</name>
</gene>
<reference evidence="2" key="2">
    <citation type="journal article" date="2016" name="Genome Announc.">
        <title>Draft Genome Sequences of Two Novel Amoeba-Resistant Intranuclear Bacteria, 'Candidatus Berkiella cookevillensis' and 'Candidatus Berkiella aquae'.</title>
        <authorList>
            <person name="Mehari Y.T."/>
            <person name="Arivett B.A."/>
            <person name="Farone A.L."/>
            <person name="Gunderson J.H."/>
            <person name="Farone M.B."/>
        </authorList>
    </citation>
    <scope>NUCLEOTIDE SEQUENCE</scope>
    <source>
        <strain evidence="2">CC99</strain>
    </source>
</reference>